<dbReference type="Gene3D" id="1.10.10.10">
    <property type="entry name" value="Winged helix-like DNA-binding domain superfamily/Winged helix DNA-binding domain"/>
    <property type="match status" value="1"/>
</dbReference>
<evidence type="ECO:0000259" key="6">
    <source>
        <dbReference type="PROSITE" id="PS50949"/>
    </source>
</evidence>
<dbReference type="GO" id="GO:0003677">
    <property type="term" value="F:DNA binding"/>
    <property type="evidence" value="ECO:0007669"/>
    <property type="project" value="UniProtKB-KW"/>
</dbReference>
<dbReference type="Proteomes" id="UP000320876">
    <property type="component" value="Unassembled WGS sequence"/>
</dbReference>
<dbReference type="InterPro" id="IPR051446">
    <property type="entry name" value="HTH_trans_reg/aminotransferase"/>
</dbReference>
<dbReference type="Pfam" id="PF00155">
    <property type="entry name" value="Aminotran_1_2"/>
    <property type="match status" value="1"/>
</dbReference>
<dbReference type="SMART" id="SM00345">
    <property type="entry name" value="HTH_GNTR"/>
    <property type="match status" value="1"/>
</dbReference>
<protein>
    <submittedName>
        <fullName evidence="7">GntR family transcriptional regulator</fullName>
    </submittedName>
</protein>
<comment type="caution">
    <text evidence="7">The sequence shown here is derived from an EMBL/GenBank/DDBJ whole genome shotgun (WGS) entry which is preliminary data.</text>
</comment>
<dbReference type="InterPro" id="IPR000524">
    <property type="entry name" value="Tscrpt_reg_HTH_GntR"/>
</dbReference>
<keyword evidence="3" id="KW-0805">Transcription regulation</keyword>
<dbReference type="Gene3D" id="3.40.640.10">
    <property type="entry name" value="Type I PLP-dependent aspartate aminotransferase-like (Major domain)"/>
    <property type="match status" value="1"/>
</dbReference>
<accession>A0A542DFV2</accession>
<organism evidence="7 8">
    <name type="scientific">Amycolatopsis cihanbeyliensis</name>
    <dbReference type="NCBI Taxonomy" id="1128664"/>
    <lineage>
        <taxon>Bacteria</taxon>
        <taxon>Bacillati</taxon>
        <taxon>Actinomycetota</taxon>
        <taxon>Actinomycetes</taxon>
        <taxon>Pseudonocardiales</taxon>
        <taxon>Pseudonocardiaceae</taxon>
        <taxon>Amycolatopsis</taxon>
    </lineage>
</organism>
<dbReference type="SUPFAM" id="SSF46785">
    <property type="entry name" value="Winged helix' DNA-binding domain"/>
    <property type="match status" value="1"/>
</dbReference>
<keyword evidence="8" id="KW-1185">Reference proteome</keyword>
<evidence type="ECO:0000256" key="3">
    <source>
        <dbReference type="ARBA" id="ARBA00023015"/>
    </source>
</evidence>
<dbReference type="PANTHER" id="PTHR46577:SF1">
    <property type="entry name" value="HTH-TYPE TRANSCRIPTIONAL REGULATORY PROTEIN GABR"/>
    <property type="match status" value="1"/>
</dbReference>
<keyword evidence="5" id="KW-0804">Transcription</keyword>
<dbReference type="InterPro" id="IPR036390">
    <property type="entry name" value="WH_DNA-bd_sf"/>
</dbReference>
<name>A0A542DFV2_AMYCI</name>
<evidence type="ECO:0000313" key="7">
    <source>
        <dbReference type="EMBL" id="TQJ01963.1"/>
    </source>
</evidence>
<sequence>MDIQIDTERGRGRRDEIYLQIRAAILDGRLREGETLPPTRELAQRLAVARNTVAAAYDRLGAEGFLAGKVGAGTFVRAGASGGPSDPDQGARVSLRPNEVWERVPDPPRMAGPAPRYDFRAGLPDARMFPFDTLRRLLGDEVRAARADTLNYGEPAGQPELRAAVARHLGVSRGLPVEPADLLITGGTQQALDLIAKVLLRPGQGVAVEDPGYPPARLLFETFGVTVIPVPVDEQGIVVAEIPEGTRLVYVTPSHQFPLGMPMSLERRQELIRWARRSDAVLIEDDYDTEFRYVGRPLEPLYRLDEDGRVLYTGSFSKSLSPALRLGFLVPPRSIRAALVKAKYLADWHSSGPIQSALARFIDEGGFARHLRRMRREYRARHELVAEVLRRDFAGVCAPIPSPAGLHLSAWSEYGTRELVRRARRAGVGLYTLGDFSVQPGRAGLVFGYGSIPASEIEPGLTLLRPLFDQGK</sequence>
<keyword evidence="2" id="KW-0663">Pyridoxal phosphate</keyword>
<dbReference type="InterPro" id="IPR015424">
    <property type="entry name" value="PyrdxlP-dep_Trfase"/>
</dbReference>
<evidence type="ECO:0000256" key="5">
    <source>
        <dbReference type="ARBA" id="ARBA00023163"/>
    </source>
</evidence>
<dbReference type="Pfam" id="PF00392">
    <property type="entry name" value="GntR"/>
    <property type="match status" value="1"/>
</dbReference>
<dbReference type="CDD" id="cd00609">
    <property type="entry name" value="AAT_like"/>
    <property type="match status" value="1"/>
</dbReference>
<dbReference type="EMBL" id="VFML01000001">
    <property type="protein sequence ID" value="TQJ01963.1"/>
    <property type="molecule type" value="Genomic_DNA"/>
</dbReference>
<dbReference type="InterPro" id="IPR036388">
    <property type="entry name" value="WH-like_DNA-bd_sf"/>
</dbReference>
<dbReference type="RefSeq" id="WP_141996751.1">
    <property type="nucleotide sequence ID" value="NZ_VFML01000001.1"/>
</dbReference>
<dbReference type="PROSITE" id="PS50949">
    <property type="entry name" value="HTH_GNTR"/>
    <property type="match status" value="1"/>
</dbReference>
<comment type="similarity">
    <text evidence="1">In the C-terminal section; belongs to the class-I pyridoxal-phosphate-dependent aminotransferase family.</text>
</comment>
<dbReference type="SUPFAM" id="SSF53383">
    <property type="entry name" value="PLP-dependent transferases"/>
    <property type="match status" value="1"/>
</dbReference>
<dbReference type="OrthoDB" id="5415143at2"/>
<feature type="domain" description="HTH gntR-type" evidence="6">
    <location>
        <begin position="11"/>
        <end position="79"/>
    </location>
</feature>
<evidence type="ECO:0000256" key="4">
    <source>
        <dbReference type="ARBA" id="ARBA00023125"/>
    </source>
</evidence>
<dbReference type="GO" id="GO:0003700">
    <property type="term" value="F:DNA-binding transcription factor activity"/>
    <property type="evidence" value="ECO:0007669"/>
    <property type="project" value="InterPro"/>
</dbReference>
<dbReference type="InterPro" id="IPR004839">
    <property type="entry name" value="Aminotransferase_I/II_large"/>
</dbReference>
<dbReference type="PANTHER" id="PTHR46577">
    <property type="entry name" value="HTH-TYPE TRANSCRIPTIONAL REGULATORY PROTEIN GABR"/>
    <property type="match status" value="1"/>
</dbReference>
<gene>
    <name evidence="7" type="ORF">FB471_1679</name>
</gene>
<evidence type="ECO:0000313" key="8">
    <source>
        <dbReference type="Proteomes" id="UP000320876"/>
    </source>
</evidence>
<dbReference type="InterPro" id="IPR015421">
    <property type="entry name" value="PyrdxlP-dep_Trfase_major"/>
</dbReference>
<dbReference type="PRINTS" id="PR00035">
    <property type="entry name" value="HTHGNTR"/>
</dbReference>
<evidence type="ECO:0000256" key="2">
    <source>
        <dbReference type="ARBA" id="ARBA00022898"/>
    </source>
</evidence>
<evidence type="ECO:0000256" key="1">
    <source>
        <dbReference type="ARBA" id="ARBA00005384"/>
    </source>
</evidence>
<dbReference type="CDD" id="cd07377">
    <property type="entry name" value="WHTH_GntR"/>
    <property type="match status" value="1"/>
</dbReference>
<reference evidence="7 8" key="1">
    <citation type="submission" date="2019-06" db="EMBL/GenBank/DDBJ databases">
        <title>Sequencing the genomes of 1000 actinobacteria strains.</title>
        <authorList>
            <person name="Klenk H.-P."/>
        </authorList>
    </citation>
    <scope>NUCLEOTIDE SEQUENCE [LARGE SCALE GENOMIC DNA]</scope>
    <source>
        <strain evidence="7 8">DSM 45679</strain>
    </source>
</reference>
<keyword evidence="4" id="KW-0238">DNA-binding</keyword>
<proteinExistence type="inferred from homology"/>
<dbReference type="AlphaFoldDB" id="A0A542DFV2"/>
<dbReference type="GO" id="GO:0030170">
    <property type="term" value="F:pyridoxal phosphate binding"/>
    <property type="evidence" value="ECO:0007669"/>
    <property type="project" value="InterPro"/>
</dbReference>